<keyword evidence="7 8" id="KW-0472">Membrane</keyword>
<dbReference type="Gene3D" id="1.50.10.150">
    <property type="entry name" value="Voltage-dependent anion channel"/>
    <property type="match status" value="1"/>
</dbReference>
<dbReference type="PANTHER" id="PTHR31686:SF1">
    <property type="entry name" value="SULFITE EFFLUX PUMP SSU1"/>
    <property type="match status" value="1"/>
</dbReference>
<feature type="transmembrane region" description="Helical" evidence="8">
    <location>
        <begin position="53"/>
        <end position="76"/>
    </location>
</feature>
<feature type="transmembrane region" description="Helical" evidence="8">
    <location>
        <begin position="344"/>
        <end position="366"/>
    </location>
</feature>
<dbReference type="AlphaFoldDB" id="A0A9W8ID16"/>
<evidence type="ECO:0000256" key="7">
    <source>
        <dbReference type="ARBA" id="ARBA00023136"/>
    </source>
</evidence>
<keyword evidence="4" id="KW-1003">Cell membrane</keyword>
<feature type="transmembrane region" description="Helical" evidence="8">
    <location>
        <begin position="160"/>
        <end position="183"/>
    </location>
</feature>
<protein>
    <submittedName>
        <fullName evidence="9">Plasma membrane sulfite pump involved in sulfite metabolism</fullName>
    </submittedName>
</protein>
<dbReference type="GO" id="GO:0000319">
    <property type="term" value="F:sulfite transmembrane transporter activity"/>
    <property type="evidence" value="ECO:0007669"/>
    <property type="project" value="TreeGrafter"/>
</dbReference>
<dbReference type="Pfam" id="PF03595">
    <property type="entry name" value="SLAC1"/>
    <property type="match status" value="1"/>
</dbReference>
<organism evidence="9 10">
    <name type="scientific">Coemansia aciculifera</name>
    <dbReference type="NCBI Taxonomy" id="417176"/>
    <lineage>
        <taxon>Eukaryota</taxon>
        <taxon>Fungi</taxon>
        <taxon>Fungi incertae sedis</taxon>
        <taxon>Zoopagomycota</taxon>
        <taxon>Kickxellomycotina</taxon>
        <taxon>Kickxellomycetes</taxon>
        <taxon>Kickxellales</taxon>
        <taxon>Kickxellaceae</taxon>
        <taxon>Coemansia</taxon>
    </lineage>
</organism>
<name>A0A9W8ID16_9FUNG</name>
<dbReference type="EMBL" id="JANBUY010000321">
    <property type="protein sequence ID" value="KAJ2860152.1"/>
    <property type="molecule type" value="Genomic_DNA"/>
</dbReference>
<dbReference type="InterPro" id="IPR051629">
    <property type="entry name" value="Sulfite_efflux_TDT"/>
</dbReference>
<evidence type="ECO:0000256" key="2">
    <source>
        <dbReference type="ARBA" id="ARBA00008566"/>
    </source>
</evidence>
<evidence type="ECO:0000256" key="8">
    <source>
        <dbReference type="SAM" id="Phobius"/>
    </source>
</evidence>
<dbReference type="PANTHER" id="PTHR31686">
    <property type="match status" value="1"/>
</dbReference>
<keyword evidence="6 8" id="KW-1133">Transmembrane helix</keyword>
<comment type="subcellular location">
    <subcellularLocation>
        <location evidence="1">Cell membrane</location>
        <topology evidence="1">Multi-pass membrane protein</topology>
    </subcellularLocation>
</comment>
<evidence type="ECO:0000313" key="10">
    <source>
        <dbReference type="Proteomes" id="UP001140074"/>
    </source>
</evidence>
<feature type="transmembrane region" description="Helical" evidence="8">
    <location>
        <begin position="229"/>
        <end position="250"/>
    </location>
</feature>
<reference evidence="9" key="1">
    <citation type="submission" date="2022-07" db="EMBL/GenBank/DDBJ databases">
        <title>Phylogenomic reconstructions and comparative analyses of Kickxellomycotina fungi.</title>
        <authorList>
            <person name="Reynolds N.K."/>
            <person name="Stajich J.E."/>
            <person name="Barry K."/>
            <person name="Grigoriev I.V."/>
            <person name="Crous P."/>
            <person name="Smith M.E."/>
        </authorList>
    </citation>
    <scope>NUCLEOTIDE SEQUENCE</scope>
    <source>
        <strain evidence="9">RSA 476</strain>
    </source>
</reference>
<dbReference type="CDD" id="cd09318">
    <property type="entry name" value="TDT_SSU1"/>
    <property type="match status" value="1"/>
</dbReference>
<keyword evidence="3" id="KW-0813">Transport</keyword>
<dbReference type="Proteomes" id="UP001140074">
    <property type="component" value="Unassembled WGS sequence"/>
</dbReference>
<evidence type="ECO:0000256" key="5">
    <source>
        <dbReference type="ARBA" id="ARBA00022692"/>
    </source>
</evidence>
<accession>A0A9W8ID16</accession>
<gene>
    <name evidence="9" type="primary">SSU1_3</name>
    <name evidence="9" type="ORF">GGH94_005688</name>
</gene>
<comment type="similarity">
    <text evidence="2">Belongs to the tellurite-resistance/dicarboxylate transporter (TDT) family.</text>
</comment>
<feature type="transmembrane region" description="Helical" evidence="8">
    <location>
        <begin position="378"/>
        <end position="400"/>
    </location>
</feature>
<dbReference type="InterPro" id="IPR004695">
    <property type="entry name" value="SLAC1/Mae1/Ssu1/TehA"/>
</dbReference>
<dbReference type="InterPro" id="IPR038665">
    <property type="entry name" value="Voltage-dep_anion_channel_sf"/>
</dbReference>
<keyword evidence="10" id="KW-1185">Reference proteome</keyword>
<feature type="transmembrane region" description="Helical" evidence="8">
    <location>
        <begin position="129"/>
        <end position="148"/>
    </location>
</feature>
<sequence length="432" mass="47718">MLPAVETMHSEITLYPGATGATVTPQSHSSIAISTLKHHIRHPMHKLESRSDIIRGFSPAWFITTMGTGIIGALLINFPYRTPALQYISWGISLVNLTVFLACCVLFSWRLIRYRDFYSILMHPQQSMLLGAIPMGLCTLVVCLVWTLKPYNVPWMPVLALVLWCIDVVLSVMSFLVIPFLVTSHQKHVLETVNATLLLPAVPTIVAATGGAIVASVHNGGVATTIVTISYMLWAMGMGVAMLLTIVYLIRLVLFKLPPKEAIATAFIPLGPFGQASYGIQLLGVQAARLFPTELSQIAYLGDILLSIGFFVGLMIWSLATWWFAHAVYSMVYTRVHGKIPFNLGWWALIFPISTFAASTNSLWALTGYTFFRVLASFVIVGVALLWISIVTLTICYAWTGELFKAATVVQLELKDTVPEDFDSENPEECLE</sequence>
<proteinExistence type="inferred from homology"/>
<evidence type="ECO:0000256" key="1">
    <source>
        <dbReference type="ARBA" id="ARBA00004651"/>
    </source>
</evidence>
<dbReference type="GO" id="GO:0005886">
    <property type="term" value="C:plasma membrane"/>
    <property type="evidence" value="ECO:0007669"/>
    <property type="project" value="UniProtKB-SubCell"/>
</dbReference>
<evidence type="ECO:0000256" key="3">
    <source>
        <dbReference type="ARBA" id="ARBA00022448"/>
    </source>
</evidence>
<feature type="transmembrane region" description="Helical" evidence="8">
    <location>
        <begin position="88"/>
        <end position="109"/>
    </location>
</feature>
<keyword evidence="5 8" id="KW-0812">Transmembrane</keyword>
<evidence type="ECO:0000313" key="9">
    <source>
        <dbReference type="EMBL" id="KAJ2860152.1"/>
    </source>
</evidence>
<evidence type="ECO:0000256" key="6">
    <source>
        <dbReference type="ARBA" id="ARBA00022989"/>
    </source>
</evidence>
<feature type="transmembrane region" description="Helical" evidence="8">
    <location>
        <begin position="195"/>
        <end position="217"/>
    </location>
</feature>
<comment type="caution">
    <text evidence="9">The sequence shown here is derived from an EMBL/GenBank/DDBJ whole genome shotgun (WGS) entry which is preliminary data.</text>
</comment>
<feature type="transmembrane region" description="Helical" evidence="8">
    <location>
        <begin position="298"/>
        <end position="324"/>
    </location>
</feature>
<evidence type="ECO:0000256" key="4">
    <source>
        <dbReference type="ARBA" id="ARBA00022475"/>
    </source>
</evidence>